<evidence type="ECO:0000313" key="9">
    <source>
        <dbReference type="EMBL" id="QKS53913.1"/>
    </source>
</evidence>
<dbReference type="InterPro" id="IPR001734">
    <property type="entry name" value="Na/solute_symporter"/>
</dbReference>
<feature type="transmembrane region" description="Helical" evidence="8">
    <location>
        <begin position="435"/>
        <end position="455"/>
    </location>
</feature>
<evidence type="ECO:0000256" key="5">
    <source>
        <dbReference type="ARBA" id="ARBA00022989"/>
    </source>
</evidence>
<organism evidence="9 10">
    <name type="scientific">Azospirillum oryzae</name>
    <dbReference type="NCBI Taxonomy" id="286727"/>
    <lineage>
        <taxon>Bacteria</taxon>
        <taxon>Pseudomonadati</taxon>
        <taxon>Pseudomonadota</taxon>
        <taxon>Alphaproteobacteria</taxon>
        <taxon>Rhodospirillales</taxon>
        <taxon>Azospirillaceae</taxon>
        <taxon>Azospirillum</taxon>
    </lineage>
</organism>
<geneLocation type="plasmid" evidence="9 10">
    <name>unnamed6</name>
</geneLocation>
<evidence type="ECO:0000256" key="6">
    <source>
        <dbReference type="ARBA" id="ARBA00023136"/>
    </source>
</evidence>
<feature type="transmembrane region" description="Helical" evidence="8">
    <location>
        <begin position="411"/>
        <end position="429"/>
    </location>
</feature>
<feature type="transmembrane region" description="Helical" evidence="8">
    <location>
        <begin position="45"/>
        <end position="69"/>
    </location>
</feature>
<feature type="transmembrane region" description="Helical" evidence="8">
    <location>
        <begin position="223"/>
        <end position="244"/>
    </location>
</feature>
<dbReference type="RefSeq" id="WP_149199569.1">
    <property type="nucleotide sequence ID" value="NZ_BSOV01000002.1"/>
</dbReference>
<dbReference type="OrthoDB" id="3651542at2"/>
<evidence type="ECO:0000256" key="7">
    <source>
        <dbReference type="RuleBase" id="RU362091"/>
    </source>
</evidence>
<dbReference type="PROSITE" id="PS50283">
    <property type="entry name" value="NA_SOLUT_SYMP_3"/>
    <property type="match status" value="1"/>
</dbReference>
<keyword evidence="9" id="KW-0614">Plasmid</keyword>
<proteinExistence type="inferred from homology"/>
<accession>A0A6N1ARE7</accession>
<feature type="transmembrane region" description="Helical" evidence="8">
    <location>
        <begin position="382"/>
        <end position="404"/>
    </location>
</feature>
<feature type="transmembrane region" description="Helical" evidence="8">
    <location>
        <begin position="75"/>
        <end position="94"/>
    </location>
</feature>
<evidence type="ECO:0000313" key="10">
    <source>
        <dbReference type="Proteomes" id="UP000509702"/>
    </source>
</evidence>
<name>A0A6N1ARE7_9PROT</name>
<feature type="transmembrane region" description="Helical" evidence="8">
    <location>
        <begin position="264"/>
        <end position="285"/>
    </location>
</feature>
<dbReference type="Pfam" id="PF00474">
    <property type="entry name" value="SSF"/>
    <property type="match status" value="1"/>
</dbReference>
<dbReference type="InterPro" id="IPR050277">
    <property type="entry name" value="Sodium:Solute_Symporter"/>
</dbReference>
<dbReference type="InterPro" id="IPR038377">
    <property type="entry name" value="Na/Glc_symporter_sf"/>
</dbReference>
<feature type="transmembrane region" description="Helical" evidence="8">
    <location>
        <begin position="305"/>
        <end position="333"/>
    </location>
</feature>
<reference evidence="9 10" key="1">
    <citation type="submission" date="2020-06" db="EMBL/GenBank/DDBJ databases">
        <title>Complete genome of Azosprillum oryzae KACC14407.</title>
        <authorList>
            <person name="Kim M."/>
            <person name="Park Y.-J."/>
            <person name="Shin J.-H."/>
        </authorList>
    </citation>
    <scope>NUCLEOTIDE SEQUENCE [LARGE SCALE GENOMIC DNA]</scope>
    <source>
        <strain evidence="9 10">KACC 14407</strain>
        <plasmid evidence="9 10">unnamed6</plasmid>
    </source>
</reference>
<dbReference type="Gene3D" id="1.20.1730.10">
    <property type="entry name" value="Sodium/glucose cotransporter"/>
    <property type="match status" value="1"/>
</dbReference>
<keyword evidence="5 8" id="KW-1133">Transmembrane helix</keyword>
<dbReference type="Proteomes" id="UP000509702">
    <property type="component" value="Plasmid unnamed6"/>
</dbReference>
<dbReference type="CDD" id="cd10322">
    <property type="entry name" value="SLC5sbd"/>
    <property type="match status" value="1"/>
</dbReference>
<feature type="transmembrane region" description="Helical" evidence="8">
    <location>
        <begin position="153"/>
        <end position="172"/>
    </location>
</feature>
<keyword evidence="3" id="KW-0813">Transport</keyword>
<feature type="transmembrane region" description="Helical" evidence="8">
    <location>
        <begin position="184"/>
        <end position="203"/>
    </location>
</feature>
<evidence type="ECO:0000256" key="8">
    <source>
        <dbReference type="SAM" id="Phobius"/>
    </source>
</evidence>
<feature type="transmembrane region" description="Helical" evidence="8">
    <location>
        <begin position="6"/>
        <end position="25"/>
    </location>
</feature>
<feature type="transmembrane region" description="Helical" evidence="8">
    <location>
        <begin position="354"/>
        <end position="376"/>
    </location>
</feature>
<protein>
    <submittedName>
        <fullName evidence="9">Sodium:solute symporter family protein</fullName>
    </submittedName>
</protein>
<evidence type="ECO:0000256" key="1">
    <source>
        <dbReference type="ARBA" id="ARBA00004141"/>
    </source>
</evidence>
<comment type="similarity">
    <text evidence="2 7">Belongs to the sodium:solute symporter (SSF) (TC 2.A.21) family.</text>
</comment>
<dbReference type="GO" id="GO:0005886">
    <property type="term" value="C:plasma membrane"/>
    <property type="evidence" value="ECO:0007669"/>
    <property type="project" value="TreeGrafter"/>
</dbReference>
<evidence type="ECO:0000256" key="3">
    <source>
        <dbReference type="ARBA" id="ARBA00022448"/>
    </source>
</evidence>
<feature type="transmembrane region" description="Helical" evidence="8">
    <location>
        <begin position="119"/>
        <end position="147"/>
    </location>
</feature>
<dbReference type="EMBL" id="CP054621">
    <property type="protein sequence ID" value="QKS53913.1"/>
    <property type="molecule type" value="Genomic_DNA"/>
</dbReference>
<dbReference type="AlphaFoldDB" id="A0A6N1ARE7"/>
<gene>
    <name evidence="9" type="ORF">HUE56_25750</name>
</gene>
<evidence type="ECO:0000256" key="2">
    <source>
        <dbReference type="ARBA" id="ARBA00006434"/>
    </source>
</evidence>
<keyword evidence="10" id="KW-1185">Reference proteome</keyword>
<sequence>MGANWTAMSLAIAYILAMGVISYAAKRFANTAHNFTSGGTTYPALLVGFLLMSEFIGTTASVGTAQAAYKWGISAAWNLAALGIGFVFYAFLFARKFKELGENTISGVMAKTYGKGTKLATSIIMIAALQIVAVSVYASGGAVLAGLLKIDRATAIVITGMVAALYVSMGGMRSVIYTNVMHAIVKYIGILVATAFALSQVGGMGELRARLPAEMFAVDTAGWPQIMAWILAGTGAVFSTQYVLQAISTVDNAAKAQRASLYTALLLVPFGLAAALCGMCASLLFPKINALQAFPMIVSQMDSLMAAVVVAGLAGSLFGTISAISIGTATLLYKDFYLPAVHKADAVTAADSRALMFVRIASTVVCLLPIPLAIFAPDVLKVTFLAKSLRLTLAVLVLFIFYAPQFGTPKGALTSILLSLVLTIGWYLAGDPYGIDNAYVALVIPLIVMSVSHLPRLMSSSRTMRDTA</sequence>
<comment type="subcellular location">
    <subcellularLocation>
        <location evidence="1">Membrane</location>
        <topology evidence="1">Multi-pass membrane protein</topology>
    </subcellularLocation>
</comment>
<dbReference type="PANTHER" id="PTHR48086">
    <property type="entry name" value="SODIUM/PROLINE SYMPORTER-RELATED"/>
    <property type="match status" value="1"/>
</dbReference>
<keyword evidence="6 8" id="KW-0472">Membrane</keyword>
<keyword evidence="4 8" id="KW-0812">Transmembrane</keyword>
<evidence type="ECO:0000256" key="4">
    <source>
        <dbReference type="ARBA" id="ARBA00022692"/>
    </source>
</evidence>
<dbReference type="KEGG" id="aoz:HUE56_25750"/>
<dbReference type="PANTHER" id="PTHR48086:SF7">
    <property type="entry name" value="SODIUM-SOLUTE SYMPORTER-RELATED"/>
    <property type="match status" value="1"/>
</dbReference>
<dbReference type="GO" id="GO:0022857">
    <property type="term" value="F:transmembrane transporter activity"/>
    <property type="evidence" value="ECO:0007669"/>
    <property type="project" value="InterPro"/>
</dbReference>